<name>A0A8S5UQE5_9CAUD</name>
<protein>
    <submittedName>
        <fullName evidence="1">Uncharacterized protein</fullName>
    </submittedName>
</protein>
<organism evidence="1">
    <name type="scientific">Siphoviridae sp. ctfrT39</name>
    <dbReference type="NCBI Taxonomy" id="2825598"/>
    <lineage>
        <taxon>Viruses</taxon>
        <taxon>Duplodnaviria</taxon>
        <taxon>Heunggongvirae</taxon>
        <taxon>Uroviricota</taxon>
        <taxon>Caudoviricetes</taxon>
    </lineage>
</organism>
<sequence>MSADFKSAGTPNGHKDAAKKHTFRITFSFLCSNHIRFT</sequence>
<proteinExistence type="predicted"/>
<reference evidence="1" key="1">
    <citation type="journal article" date="2021" name="Proc. Natl. Acad. Sci. U.S.A.">
        <title>A Catalog of Tens of Thousands of Viruses from Human Metagenomes Reveals Hidden Associations with Chronic Diseases.</title>
        <authorList>
            <person name="Tisza M.J."/>
            <person name="Buck C.B."/>
        </authorList>
    </citation>
    <scope>NUCLEOTIDE SEQUENCE</scope>
    <source>
        <strain evidence="1">CtfrT39</strain>
    </source>
</reference>
<evidence type="ECO:0000313" key="1">
    <source>
        <dbReference type="EMBL" id="DAF96659.1"/>
    </source>
</evidence>
<accession>A0A8S5UQE5</accession>
<dbReference type="EMBL" id="BK016120">
    <property type="protein sequence ID" value="DAF96659.1"/>
    <property type="molecule type" value="Genomic_DNA"/>
</dbReference>